<dbReference type="AlphaFoldDB" id="A0A6C1DM67"/>
<dbReference type="GO" id="GO:0045944">
    <property type="term" value="P:positive regulation of transcription by RNA polymerase II"/>
    <property type="evidence" value="ECO:0007669"/>
    <property type="project" value="InterPro"/>
</dbReference>
<dbReference type="GO" id="GO:0033554">
    <property type="term" value="P:cellular response to stress"/>
    <property type="evidence" value="ECO:0007669"/>
    <property type="project" value="UniProtKB-ARBA"/>
</dbReference>
<dbReference type="Pfam" id="PF00319">
    <property type="entry name" value="SRF-TF"/>
    <property type="match status" value="1"/>
</dbReference>
<evidence type="ECO:0000256" key="3">
    <source>
        <dbReference type="ARBA" id="ARBA00023125"/>
    </source>
</evidence>
<evidence type="ECO:0000259" key="8">
    <source>
        <dbReference type="PROSITE" id="PS50066"/>
    </source>
</evidence>
<dbReference type="PROSITE" id="PS00350">
    <property type="entry name" value="MADS_BOX_1"/>
    <property type="match status" value="1"/>
</dbReference>
<feature type="domain" description="MADS-box" evidence="8">
    <location>
        <begin position="1"/>
        <end position="61"/>
    </location>
</feature>
<comment type="subcellular location">
    <subcellularLocation>
        <location evidence="1">Nucleus</location>
    </subcellularLocation>
</comment>
<dbReference type="PRINTS" id="PR00404">
    <property type="entry name" value="MADSDOMAIN"/>
</dbReference>
<evidence type="ECO:0000256" key="1">
    <source>
        <dbReference type="ARBA" id="ARBA00004123"/>
    </source>
</evidence>
<dbReference type="GO" id="GO:0005634">
    <property type="term" value="C:nucleus"/>
    <property type="evidence" value="ECO:0007669"/>
    <property type="project" value="UniProtKB-SubCell"/>
</dbReference>
<feature type="compositionally biased region" description="Polar residues" evidence="7">
    <location>
        <begin position="110"/>
        <end position="134"/>
    </location>
</feature>
<proteinExistence type="inferred from homology"/>
<dbReference type="Gene3D" id="3.40.1810.10">
    <property type="entry name" value="Transcription factor, MADS-box"/>
    <property type="match status" value="1"/>
</dbReference>
<gene>
    <name evidence="9" type="primary">SMP1</name>
    <name evidence="9" type="ORF">GRS66_000381</name>
</gene>
<dbReference type="PROSITE" id="PS50066">
    <property type="entry name" value="MADS_BOX_2"/>
    <property type="match status" value="1"/>
</dbReference>
<keyword evidence="10" id="KW-1185">Reference proteome</keyword>
<name>A0A6C1DM67_SACPS</name>
<keyword evidence="5" id="KW-0539">Nucleus</keyword>
<dbReference type="Proteomes" id="UP000501346">
    <property type="component" value="Chromosome ScII"/>
</dbReference>
<evidence type="ECO:0000313" key="9">
    <source>
        <dbReference type="EMBL" id="QID78178.1"/>
    </source>
</evidence>
<evidence type="ECO:0000313" key="10">
    <source>
        <dbReference type="Proteomes" id="UP000501346"/>
    </source>
</evidence>
<organism evidence="9 10">
    <name type="scientific">Saccharomyces pastorianus</name>
    <name type="common">Lager yeast</name>
    <name type="synonym">Saccharomyces cerevisiae x Saccharomyces eubayanus</name>
    <dbReference type="NCBI Taxonomy" id="27292"/>
    <lineage>
        <taxon>Eukaryota</taxon>
        <taxon>Fungi</taxon>
        <taxon>Dikarya</taxon>
        <taxon>Ascomycota</taxon>
        <taxon>Saccharomycotina</taxon>
        <taxon>Saccharomycetes</taxon>
        <taxon>Saccharomycetales</taxon>
        <taxon>Saccharomycetaceae</taxon>
        <taxon>Saccharomyces</taxon>
    </lineage>
</organism>
<dbReference type="GO" id="GO:0046983">
    <property type="term" value="F:protein dimerization activity"/>
    <property type="evidence" value="ECO:0007669"/>
    <property type="project" value="InterPro"/>
</dbReference>
<dbReference type="SUPFAM" id="SSF55455">
    <property type="entry name" value="SRF-like"/>
    <property type="match status" value="1"/>
</dbReference>
<comment type="similarity">
    <text evidence="6">Belongs to the MEF2 family.</text>
</comment>
<dbReference type="InterPro" id="IPR002100">
    <property type="entry name" value="TF_MADSbox"/>
</dbReference>
<dbReference type="FunFam" id="3.40.1810.10:FF:000013">
    <property type="entry name" value="Transcription factor, MADS-box"/>
    <property type="match status" value="1"/>
</dbReference>
<keyword evidence="4" id="KW-0804">Transcription</keyword>
<dbReference type="OrthoDB" id="1898716at2759"/>
<dbReference type="SMART" id="SM00432">
    <property type="entry name" value="MADS"/>
    <property type="match status" value="1"/>
</dbReference>
<dbReference type="EMBL" id="CP048984">
    <property type="protein sequence ID" value="QID78178.1"/>
    <property type="molecule type" value="Genomic_DNA"/>
</dbReference>
<dbReference type="CDD" id="cd00265">
    <property type="entry name" value="MADS_MEF2_like"/>
    <property type="match status" value="1"/>
</dbReference>
<evidence type="ECO:0000256" key="2">
    <source>
        <dbReference type="ARBA" id="ARBA00023015"/>
    </source>
</evidence>
<keyword evidence="3" id="KW-0238">DNA-binding</keyword>
<evidence type="ECO:0000256" key="6">
    <source>
        <dbReference type="ARBA" id="ARBA00025805"/>
    </source>
</evidence>
<dbReference type="InterPro" id="IPR036879">
    <property type="entry name" value="TF_MADSbox_sf"/>
</dbReference>
<evidence type="ECO:0000256" key="5">
    <source>
        <dbReference type="ARBA" id="ARBA00023242"/>
    </source>
</evidence>
<dbReference type="InterPro" id="IPR033896">
    <property type="entry name" value="MEF2-like_N"/>
</dbReference>
<evidence type="ECO:0000256" key="7">
    <source>
        <dbReference type="SAM" id="MobiDB-lite"/>
    </source>
</evidence>
<feature type="region of interest" description="Disordered" evidence="7">
    <location>
        <begin position="99"/>
        <end position="142"/>
    </location>
</feature>
<keyword evidence="2" id="KW-0805">Transcription regulation</keyword>
<accession>A0A6C1DM67</accession>
<dbReference type="GO" id="GO:0000981">
    <property type="term" value="F:DNA-binding transcription factor activity, RNA polymerase II-specific"/>
    <property type="evidence" value="ECO:0007669"/>
    <property type="project" value="TreeGrafter"/>
</dbReference>
<dbReference type="GO" id="GO:0008301">
    <property type="term" value="F:DNA binding, bending"/>
    <property type="evidence" value="ECO:0007669"/>
    <property type="project" value="UniProtKB-ARBA"/>
</dbReference>
<evidence type="ECO:0000256" key="4">
    <source>
        <dbReference type="ARBA" id="ARBA00023163"/>
    </source>
</evidence>
<protein>
    <submittedName>
        <fullName evidence="9">Second mef2-like protein 1</fullName>
    </submittedName>
</protein>
<dbReference type="PANTHER" id="PTHR11945">
    <property type="entry name" value="MADS BOX PROTEIN"/>
    <property type="match status" value="1"/>
</dbReference>
<sequence length="452" mass="49420">MGRRKIEIEPIKDDRNRTVTFIKRKAGLFKKAHELSVLCQVDIAVIILGSNNTFYEYSSVDMSNLLNVHQNNTDLPHNIIEPSDYGDYVKKPRVVLNERKRRRRRATVLQPASHSGSCTVSSQDPSSVQNNGNLSAPLASNDAGNAGVSTPLVHCHGAISRSGSNHSDCTRNSADYQMLQGGLNSGGSLHANDYKESVDQQHVANEAIHRNFMNKRIRPDTHLLLSESNHSNYHNFYPSPYENLPKPSLPASLVGNIPSFQSQFVQVIPANSNPMGKGFNGTGDSESFEAKQKIHPTVAISNTLEGPAPVQAMVHHLHQLNSNRGKLSGKPYLKLNIPKATNDACQRSPAMYSGTASPKTDVQATPNQMLASNMSSPLSRSKFLGFKNNDMDDLYHNGRCGSTYVNNKTFFLKPPIGRPPKFPKSPSSSIVVFPSSVASSTLKSTSSTNSPD</sequence>
<reference evidence="9 10" key="1">
    <citation type="journal article" date="2019" name="BMC Genomics">
        <title>Chromosome level assembly and comparative genome analysis confirm lager-brewing yeasts originated from a single hybridization.</title>
        <authorList>
            <person name="Salazar A.N."/>
            <person name="Gorter de Vries A.R."/>
            <person name="van den Broek M."/>
            <person name="Brouwers N."/>
            <person name="de la Torre Cortes P."/>
            <person name="Kuijpers N.G.A."/>
            <person name="Daran J.G."/>
            <person name="Abeel T."/>
        </authorList>
    </citation>
    <scope>NUCLEOTIDE SEQUENCE [LARGE SCALE GENOMIC DNA]</scope>
    <source>
        <strain evidence="9 10">CBS 1483</strain>
    </source>
</reference>
<dbReference type="PANTHER" id="PTHR11945:SF534">
    <property type="entry name" value="MYOCYTE-SPECIFIC ENHANCER FACTOR 2"/>
    <property type="match status" value="1"/>
</dbReference>
<dbReference type="GO" id="GO:0000978">
    <property type="term" value="F:RNA polymerase II cis-regulatory region sequence-specific DNA binding"/>
    <property type="evidence" value="ECO:0007669"/>
    <property type="project" value="TreeGrafter"/>
</dbReference>